<protein>
    <submittedName>
        <fullName evidence="3">Nitrate ABC transporter substrate-binding protein</fullName>
    </submittedName>
</protein>
<feature type="signal peptide" evidence="1">
    <location>
        <begin position="1"/>
        <end position="22"/>
    </location>
</feature>
<dbReference type="PANTHER" id="PTHR30024:SF21">
    <property type="entry name" value="ABC TRANSPORTER SUBSTRATE-BINDING PROTEIN"/>
    <property type="match status" value="1"/>
</dbReference>
<dbReference type="PROSITE" id="PS51318">
    <property type="entry name" value="TAT"/>
    <property type="match status" value="1"/>
</dbReference>
<proteinExistence type="predicted"/>
<evidence type="ECO:0000313" key="3">
    <source>
        <dbReference type="EMBL" id="QBE63792.1"/>
    </source>
</evidence>
<dbReference type="PANTHER" id="PTHR30024">
    <property type="entry name" value="ALIPHATIC SULFONATES-BINDING PROTEIN-RELATED"/>
    <property type="match status" value="1"/>
</dbReference>
<gene>
    <name evidence="3" type="ORF">EWM63_13040</name>
</gene>
<name>A0A4P6KYX4_9BURK</name>
<keyword evidence="1" id="KW-0732">Signal</keyword>
<sequence length="377" mass="41520">MKQARRSFFASTLQFAAGIALAVTAAHAVAAAPAVIRVGVASPAHGSPPGISGSSIAVAHATGAIEQEFKPDNVKIEWYFFKGAGPAVNEALSNRQLDFAFQGDLPSIIGKAAGLKTRLILATGIRAHIYLAVPPESTIRSVKDLKGKRVAFFKGTNGQLPIDRLLAAHGLTEKDLRVVNLDTATSQAALTTKDIDAVFGGYDLIKLRDKGVARIVYTSKGDSPVFTRQSHMLVTDEFAQKYPEQTRRFVKAVVKAARWSSDDANREEVFRMWARTGTAKLEHWKEDYEGQPLRTRLSPLFDPFLTERYKDAVEHAYEFRLIRRKFPVDTWIDRSFLDAALKELKLENYWAANPAGKLPTTSSYVPAKPVPGGPRQL</sequence>
<dbReference type="OrthoDB" id="9780180at2"/>
<dbReference type="InterPro" id="IPR015168">
    <property type="entry name" value="SsuA/THI5"/>
</dbReference>
<dbReference type="EMBL" id="CP035913">
    <property type="protein sequence ID" value="QBE63792.1"/>
    <property type="molecule type" value="Genomic_DNA"/>
</dbReference>
<dbReference type="Pfam" id="PF09084">
    <property type="entry name" value="NMT1"/>
    <property type="match status" value="1"/>
</dbReference>
<feature type="chain" id="PRO_5020907247" evidence="1">
    <location>
        <begin position="23"/>
        <end position="377"/>
    </location>
</feature>
<dbReference type="Proteomes" id="UP000290637">
    <property type="component" value="Chromosome"/>
</dbReference>
<accession>A0A4P6KYX4</accession>
<keyword evidence="4" id="KW-1185">Reference proteome</keyword>
<evidence type="ECO:0000259" key="2">
    <source>
        <dbReference type="Pfam" id="PF09084"/>
    </source>
</evidence>
<feature type="domain" description="SsuA/THI5-like" evidence="2">
    <location>
        <begin position="87"/>
        <end position="260"/>
    </location>
</feature>
<dbReference type="RefSeq" id="WP_130186913.1">
    <property type="nucleotide sequence ID" value="NZ_CP035913.1"/>
</dbReference>
<dbReference type="SUPFAM" id="SSF53850">
    <property type="entry name" value="Periplasmic binding protein-like II"/>
    <property type="match status" value="1"/>
</dbReference>
<dbReference type="AlphaFoldDB" id="A0A4P6KYX4"/>
<dbReference type="KEGG" id="plue:EWM63_13040"/>
<reference evidence="3 4" key="1">
    <citation type="submission" date="2019-02" db="EMBL/GenBank/DDBJ databases">
        <title>Draft Genome Sequences of Six Type Strains of the Genus Massilia.</title>
        <authorList>
            <person name="Miess H."/>
            <person name="Frediansyhah A."/>
            <person name="Gross H."/>
        </authorList>
    </citation>
    <scope>NUCLEOTIDE SEQUENCE [LARGE SCALE GENOMIC DNA]</scope>
    <source>
        <strain evidence="3 4">DSM 17473</strain>
    </source>
</reference>
<evidence type="ECO:0000313" key="4">
    <source>
        <dbReference type="Proteomes" id="UP000290637"/>
    </source>
</evidence>
<dbReference type="InterPro" id="IPR006311">
    <property type="entry name" value="TAT_signal"/>
</dbReference>
<dbReference type="Gene3D" id="3.40.190.10">
    <property type="entry name" value="Periplasmic binding protein-like II"/>
    <property type="match status" value="2"/>
</dbReference>
<organism evidence="3 4">
    <name type="scientific">Pseudoduganella lutea</name>
    <dbReference type="NCBI Taxonomy" id="321985"/>
    <lineage>
        <taxon>Bacteria</taxon>
        <taxon>Pseudomonadati</taxon>
        <taxon>Pseudomonadota</taxon>
        <taxon>Betaproteobacteria</taxon>
        <taxon>Burkholderiales</taxon>
        <taxon>Oxalobacteraceae</taxon>
        <taxon>Telluria group</taxon>
        <taxon>Pseudoduganella</taxon>
    </lineage>
</organism>
<dbReference type="CDD" id="cd13555">
    <property type="entry name" value="PBP2_sulfate_ester_like"/>
    <property type="match status" value="1"/>
</dbReference>
<evidence type="ECO:0000256" key="1">
    <source>
        <dbReference type="SAM" id="SignalP"/>
    </source>
</evidence>